<dbReference type="OrthoDB" id="10035764at2759"/>
<keyword evidence="1" id="KW-0479">Metal-binding</keyword>
<feature type="domain" description="ADAMTS cysteine-rich" evidence="7">
    <location>
        <begin position="56"/>
        <end position="119"/>
    </location>
</feature>
<evidence type="ECO:0000256" key="5">
    <source>
        <dbReference type="ARBA" id="ARBA00023180"/>
    </source>
</evidence>
<keyword evidence="4" id="KW-1015">Disulfide bond</keyword>
<dbReference type="Pfam" id="PF17771">
    <property type="entry name" value="ADAMTS_CR_2"/>
    <property type="match status" value="1"/>
</dbReference>
<keyword evidence="2" id="KW-0378">Hydrolase</keyword>
<keyword evidence="6" id="KW-1133">Transmembrane helix</keyword>
<dbReference type="EMBL" id="CAJPVJ010003899">
    <property type="protein sequence ID" value="CAG2168060.1"/>
    <property type="molecule type" value="Genomic_DNA"/>
</dbReference>
<name>A0A7R9LY33_9ACAR</name>
<dbReference type="EMBL" id="OC918724">
    <property type="protein sequence ID" value="CAD7649953.1"/>
    <property type="molecule type" value="Genomic_DNA"/>
</dbReference>
<organism evidence="8">
    <name type="scientific">Oppiella nova</name>
    <dbReference type="NCBI Taxonomy" id="334625"/>
    <lineage>
        <taxon>Eukaryota</taxon>
        <taxon>Metazoa</taxon>
        <taxon>Ecdysozoa</taxon>
        <taxon>Arthropoda</taxon>
        <taxon>Chelicerata</taxon>
        <taxon>Arachnida</taxon>
        <taxon>Acari</taxon>
        <taxon>Acariformes</taxon>
        <taxon>Sarcoptiformes</taxon>
        <taxon>Oribatida</taxon>
        <taxon>Brachypylina</taxon>
        <taxon>Oppioidea</taxon>
        <taxon>Oppiidae</taxon>
        <taxon>Oppiella</taxon>
    </lineage>
</organism>
<evidence type="ECO:0000256" key="1">
    <source>
        <dbReference type="ARBA" id="ARBA00022723"/>
    </source>
</evidence>
<keyword evidence="9" id="KW-1185">Reference proteome</keyword>
<feature type="transmembrane region" description="Helical" evidence="6">
    <location>
        <begin position="148"/>
        <end position="165"/>
    </location>
</feature>
<dbReference type="Proteomes" id="UP000728032">
    <property type="component" value="Unassembled WGS sequence"/>
</dbReference>
<accession>A0A7R9LY33</accession>
<keyword evidence="3" id="KW-0862">Zinc</keyword>
<evidence type="ECO:0000313" key="8">
    <source>
        <dbReference type="EMBL" id="CAD7649953.1"/>
    </source>
</evidence>
<dbReference type="GO" id="GO:0016787">
    <property type="term" value="F:hydrolase activity"/>
    <property type="evidence" value="ECO:0007669"/>
    <property type="project" value="UniProtKB-KW"/>
</dbReference>
<keyword evidence="5" id="KW-0325">Glycoprotein</keyword>
<dbReference type="InterPro" id="IPR041645">
    <property type="entry name" value="ADAMTS_CR_2"/>
</dbReference>
<evidence type="ECO:0000256" key="3">
    <source>
        <dbReference type="ARBA" id="ARBA00022833"/>
    </source>
</evidence>
<protein>
    <recommendedName>
        <fullName evidence="7">ADAMTS cysteine-rich domain-containing protein</fullName>
    </recommendedName>
</protein>
<dbReference type="Gene3D" id="3.40.1620.60">
    <property type="match status" value="1"/>
</dbReference>
<evidence type="ECO:0000313" key="9">
    <source>
        <dbReference type="Proteomes" id="UP000728032"/>
    </source>
</evidence>
<dbReference type="GO" id="GO:0046872">
    <property type="term" value="F:metal ion binding"/>
    <property type="evidence" value="ECO:0007669"/>
    <property type="project" value="UniProtKB-KW"/>
</dbReference>
<evidence type="ECO:0000256" key="4">
    <source>
        <dbReference type="ARBA" id="ARBA00023157"/>
    </source>
</evidence>
<proteinExistence type="predicted"/>
<reference evidence="8" key="1">
    <citation type="submission" date="2020-11" db="EMBL/GenBank/DDBJ databases">
        <authorList>
            <person name="Tran Van P."/>
        </authorList>
    </citation>
    <scope>NUCLEOTIDE SEQUENCE</scope>
</reference>
<gene>
    <name evidence="8" type="ORF">ONB1V03_LOCUS7554</name>
</gene>
<keyword evidence="6" id="KW-0812">Transmembrane</keyword>
<keyword evidence="6" id="KW-0472">Membrane</keyword>
<evidence type="ECO:0000256" key="6">
    <source>
        <dbReference type="SAM" id="Phobius"/>
    </source>
</evidence>
<evidence type="ECO:0000256" key="2">
    <source>
        <dbReference type="ARBA" id="ARBA00022801"/>
    </source>
</evidence>
<evidence type="ECO:0000259" key="7">
    <source>
        <dbReference type="Pfam" id="PF17771"/>
    </source>
</evidence>
<sequence>MSSEVDIEQNMWSDCSIKSSLPKRDKNLIGIKCLAQKAKPMSQDLTVTDSDLYKRPGLYISADKQCQMAFGPKFSYKLSQRTSICQALKCRDDFFVVQTWGALEGTECGHISQCTNSRCRRLTYDTDNYSASGRAIVRSRYTVSTDGLLLLLLTVPFVGLGATYMEDFYLTIVYSLLMSLGSISTITFCLECYEKHVTMLKTRKIIADTGLPAQYAMKQLVDPNVDVNLQSKAPVAQENPIL</sequence>
<dbReference type="AlphaFoldDB" id="A0A7R9LY33"/>
<feature type="transmembrane region" description="Helical" evidence="6">
    <location>
        <begin position="171"/>
        <end position="193"/>
    </location>
</feature>